<dbReference type="InterPro" id="IPR046336">
    <property type="entry name" value="Lon_prtase_N_sf"/>
</dbReference>
<dbReference type="EMBL" id="CP162601">
    <property type="protein sequence ID" value="XDK25839.1"/>
    <property type="molecule type" value="Genomic_DNA"/>
</dbReference>
<dbReference type="KEGG" id="vih:AB0763_04140"/>
<evidence type="ECO:0000313" key="2">
    <source>
        <dbReference type="EMBL" id="XDK25839.1"/>
    </source>
</evidence>
<feature type="domain" description="Lon N-terminal" evidence="1">
    <location>
        <begin position="3"/>
        <end position="190"/>
    </location>
</feature>
<dbReference type="Pfam" id="PF02190">
    <property type="entry name" value="LON_substr_bdg"/>
    <property type="match status" value="1"/>
</dbReference>
<dbReference type="InterPro" id="IPR015947">
    <property type="entry name" value="PUA-like_sf"/>
</dbReference>
<protein>
    <submittedName>
        <fullName evidence="2">LON peptidase substrate-binding domain-containing protein</fullName>
    </submittedName>
</protein>
<dbReference type="PANTHER" id="PTHR46732:SF8">
    <property type="entry name" value="ATP-DEPENDENT PROTEASE LA (LON) DOMAIN PROTEIN"/>
    <property type="match status" value="1"/>
</dbReference>
<dbReference type="SMART" id="SM00464">
    <property type="entry name" value="LON"/>
    <property type="match status" value="1"/>
</dbReference>
<gene>
    <name evidence="2" type="ORF">AB0763_04140</name>
</gene>
<dbReference type="Gene3D" id="2.30.130.40">
    <property type="entry name" value="LON domain-like"/>
    <property type="match status" value="1"/>
</dbReference>
<dbReference type="RefSeq" id="WP_306101502.1">
    <property type="nucleotide sequence ID" value="NZ_CP162601.1"/>
</dbReference>
<proteinExistence type="predicted"/>
<accession>A0AB39HHZ3</accession>
<reference evidence="2" key="1">
    <citation type="submission" date="2024-07" db="EMBL/GenBank/DDBJ databases">
        <title>Genome Analysis of a Potential Novel Vibrio Species Secreting pH- and Thermo-stable Alginate Lyase and its Application in Producing Alginate Oligosaccharides.</title>
        <authorList>
            <person name="Huang H."/>
            <person name="Bao K."/>
        </authorList>
    </citation>
    <scope>NUCLEOTIDE SEQUENCE</scope>
    <source>
        <strain evidence="2">HB236076</strain>
    </source>
</reference>
<dbReference type="AlphaFoldDB" id="A0AB39HHZ3"/>
<evidence type="ECO:0000259" key="1">
    <source>
        <dbReference type="SMART" id="SM00464"/>
    </source>
</evidence>
<dbReference type="Gene3D" id="1.10.4060.10">
    <property type="entry name" value="BPP1347 like domain"/>
    <property type="match status" value="1"/>
</dbReference>
<dbReference type="InterPro" id="IPR003111">
    <property type="entry name" value="Lon_prtase_N"/>
</dbReference>
<sequence length="202" mass="23105">MESLSLFPLSSIVLPGGQMRLRIFEPRYQRLVKQCLRHNQPFVMCLAPTSNQVWHQEPLEWVGSVVSIVDFEQLEDGLLGITVQGLERCVIHSVETEYDGLRLCNIEKIGRWPSQPLSKADAILAHSLGEVYQQFPQLEQLNRPAHFDDSAWVSQRWLELLPLNQVPLKQLVLAQTCQQTLTFLHQTLLSDDGAASQQNYHH</sequence>
<dbReference type="PANTHER" id="PTHR46732">
    <property type="entry name" value="ATP-DEPENDENT PROTEASE LA (LON) DOMAIN PROTEIN"/>
    <property type="match status" value="1"/>
</dbReference>
<dbReference type="SUPFAM" id="SSF88697">
    <property type="entry name" value="PUA domain-like"/>
    <property type="match status" value="1"/>
</dbReference>
<name>A0AB39HHZ3_9VIBR</name>
<organism evidence="2">
    <name type="scientific">Vibrio sp. HB236076</name>
    <dbReference type="NCBI Taxonomy" id="3232307"/>
    <lineage>
        <taxon>Bacteria</taxon>
        <taxon>Pseudomonadati</taxon>
        <taxon>Pseudomonadota</taxon>
        <taxon>Gammaproteobacteria</taxon>
        <taxon>Vibrionales</taxon>
        <taxon>Vibrionaceae</taxon>
        <taxon>Vibrio</taxon>
    </lineage>
</organism>